<dbReference type="AlphaFoldDB" id="A0A3M7PB36"/>
<evidence type="ECO:0000313" key="1">
    <source>
        <dbReference type="EMBL" id="RMZ95980.1"/>
    </source>
</evidence>
<keyword evidence="2" id="KW-1185">Reference proteome</keyword>
<proteinExistence type="predicted"/>
<reference evidence="1 2" key="1">
    <citation type="journal article" date="2018" name="Sci. Rep.">
        <title>Genomic signatures of local adaptation to the degree of environmental predictability in rotifers.</title>
        <authorList>
            <person name="Franch-Gras L."/>
            <person name="Hahn C."/>
            <person name="Garcia-Roger E.M."/>
            <person name="Carmona M.J."/>
            <person name="Serra M."/>
            <person name="Gomez A."/>
        </authorList>
    </citation>
    <scope>NUCLEOTIDE SEQUENCE [LARGE SCALE GENOMIC DNA]</scope>
    <source>
        <strain evidence="1">HYR1</strain>
    </source>
</reference>
<evidence type="ECO:0000313" key="2">
    <source>
        <dbReference type="Proteomes" id="UP000276133"/>
    </source>
</evidence>
<comment type="caution">
    <text evidence="1">The sequence shown here is derived from an EMBL/GenBank/DDBJ whole genome shotgun (WGS) entry which is preliminary data.</text>
</comment>
<gene>
    <name evidence="1" type="ORF">BpHYR1_013728</name>
</gene>
<organism evidence="1 2">
    <name type="scientific">Brachionus plicatilis</name>
    <name type="common">Marine rotifer</name>
    <name type="synonym">Brachionus muelleri</name>
    <dbReference type="NCBI Taxonomy" id="10195"/>
    <lineage>
        <taxon>Eukaryota</taxon>
        <taxon>Metazoa</taxon>
        <taxon>Spiralia</taxon>
        <taxon>Gnathifera</taxon>
        <taxon>Rotifera</taxon>
        <taxon>Eurotatoria</taxon>
        <taxon>Monogononta</taxon>
        <taxon>Pseudotrocha</taxon>
        <taxon>Ploima</taxon>
        <taxon>Brachionidae</taxon>
        <taxon>Brachionus</taxon>
    </lineage>
</organism>
<name>A0A3M7PB36_BRAPC</name>
<sequence length="129" mass="14814">MSQNDNPLYSSSSQSNPIFYETKYIFFAKISHDVKDITLLICIYSESAQSHLQNGVFDILAKNGKKTGVFDHADHEYELCFGQKSVGWAWHSIFGVEYSDEKFDMAKLWASVQLTSVVYSRLMMMMMTL</sequence>
<protein>
    <submittedName>
        <fullName evidence="1">Uncharacterized protein</fullName>
    </submittedName>
</protein>
<accession>A0A3M7PB36</accession>
<dbReference type="Proteomes" id="UP000276133">
    <property type="component" value="Unassembled WGS sequence"/>
</dbReference>
<dbReference type="EMBL" id="REGN01012316">
    <property type="protein sequence ID" value="RMZ95980.1"/>
    <property type="molecule type" value="Genomic_DNA"/>
</dbReference>